<evidence type="ECO:0000256" key="5">
    <source>
        <dbReference type="SAM" id="Phobius"/>
    </source>
</evidence>
<evidence type="ECO:0000256" key="2">
    <source>
        <dbReference type="ARBA" id="ARBA00022692"/>
    </source>
</evidence>
<evidence type="ECO:0000313" key="7">
    <source>
        <dbReference type="EMBL" id="QPS02305.1"/>
    </source>
</evidence>
<feature type="transmembrane region" description="Helical" evidence="5">
    <location>
        <begin position="84"/>
        <end position="109"/>
    </location>
</feature>
<accession>A0A109REV3</accession>
<keyword evidence="9" id="KW-1185">Reference proteome</keyword>
<evidence type="ECO:0000256" key="4">
    <source>
        <dbReference type="ARBA" id="ARBA00023136"/>
    </source>
</evidence>
<organism evidence="7 8">
    <name type="scientific">Aerococcus urinae</name>
    <dbReference type="NCBI Taxonomy" id="1376"/>
    <lineage>
        <taxon>Bacteria</taxon>
        <taxon>Bacillati</taxon>
        <taxon>Bacillota</taxon>
        <taxon>Bacilli</taxon>
        <taxon>Lactobacillales</taxon>
        <taxon>Aerococcaceae</taxon>
        <taxon>Aerococcus</taxon>
    </lineage>
</organism>
<keyword evidence="3 5" id="KW-1133">Transmembrane helix</keyword>
<dbReference type="PANTHER" id="PTHR37306:SF1">
    <property type="entry name" value="COLICIN V PRODUCTION PROTEIN"/>
    <property type="match status" value="1"/>
</dbReference>
<dbReference type="RefSeq" id="WP_060778464.1">
    <property type="nucleotide sequence ID" value="NZ_CAJHLF010000005.1"/>
</dbReference>
<protein>
    <submittedName>
        <fullName evidence="7">CvpA family protein</fullName>
    </submittedName>
</protein>
<dbReference type="OrthoDB" id="1809613at2"/>
<feature type="transmembrane region" description="Helical" evidence="5">
    <location>
        <begin position="29"/>
        <end position="48"/>
    </location>
</feature>
<dbReference type="GeneID" id="35767223"/>
<evidence type="ECO:0000313" key="8">
    <source>
        <dbReference type="Proteomes" id="UP000594771"/>
    </source>
</evidence>
<keyword evidence="2 5" id="KW-0812">Transmembrane</keyword>
<evidence type="ECO:0000256" key="3">
    <source>
        <dbReference type="ARBA" id="ARBA00022989"/>
    </source>
</evidence>
<proteinExistence type="predicted"/>
<dbReference type="EMBL" id="CP065662">
    <property type="protein sequence ID" value="QPS02305.1"/>
    <property type="molecule type" value="Genomic_DNA"/>
</dbReference>
<dbReference type="Proteomes" id="UP001069145">
    <property type="component" value="Unassembled WGS sequence"/>
</dbReference>
<name>A0A109REV3_9LACT</name>
<dbReference type="PANTHER" id="PTHR37306">
    <property type="entry name" value="COLICIN V PRODUCTION PROTEIN"/>
    <property type="match status" value="1"/>
</dbReference>
<dbReference type="Pfam" id="PF02674">
    <property type="entry name" value="Colicin_V"/>
    <property type="match status" value="1"/>
</dbReference>
<dbReference type="Proteomes" id="UP000594771">
    <property type="component" value="Chromosome"/>
</dbReference>
<comment type="subcellular location">
    <subcellularLocation>
        <location evidence="1">Membrane</location>
        <topology evidence="1">Multi-pass membrane protein</topology>
    </subcellularLocation>
</comment>
<gene>
    <name evidence="7" type="ORF">I6G68_04385</name>
    <name evidence="6" type="ORF">ODY43_07285</name>
</gene>
<dbReference type="InterPro" id="IPR003825">
    <property type="entry name" value="Colicin-V_CvpA"/>
</dbReference>
<evidence type="ECO:0000256" key="1">
    <source>
        <dbReference type="ARBA" id="ARBA00004141"/>
    </source>
</evidence>
<sequence length="189" mass="21387">MSNTTITLILVLIFFALTIMDYSRRTFGVQLLQVLSLGVSFFVAKEYFLPLAEKLELIIPFPGYSMTSDFSYYPDAVLTNMDVIYYRAMAFALILVGVQVIKSFILYLFSPSKYRKGQGKVLSLGGFLTGFITAWFTLFFVFAILSLLGLEGVQGFLSHNSVAEFFIRRTPFLTHEVFNLWFVGIAIAI</sequence>
<dbReference type="AlphaFoldDB" id="A0A109REV3"/>
<reference evidence="6" key="2">
    <citation type="submission" date="2022-09" db="EMBL/GenBank/DDBJ databases">
        <title>Aerococcus urinae taxonomy study.</title>
        <authorList>
            <person name="Christensen J."/>
            <person name="Senneby E."/>
        </authorList>
    </citation>
    <scope>NUCLEOTIDE SEQUENCE</scope>
    <source>
        <strain evidence="6">NLD-066-U95</strain>
    </source>
</reference>
<evidence type="ECO:0000313" key="9">
    <source>
        <dbReference type="Proteomes" id="UP001069145"/>
    </source>
</evidence>
<dbReference type="EMBL" id="JAOTML010000008">
    <property type="protein sequence ID" value="MCY3053789.1"/>
    <property type="molecule type" value="Genomic_DNA"/>
</dbReference>
<dbReference type="GO" id="GO:0016020">
    <property type="term" value="C:membrane"/>
    <property type="evidence" value="ECO:0007669"/>
    <property type="project" value="UniProtKB-SubCell"/>
</dbReference>
<dbReference type="GO" id="GO:0009403">
    <property type="term" value="P:toxin biosynthetic process"/>
    <property type="evidence" value="ECO:0007669"/>
    <property type="project" value="InterPro"/>
</dbReference>
<evidence type="ECO:0000313" key="6">
    <source>
        <dbReference type="EMBL" id="MCY3053789.1"/>
    </source>
</evidence>
<reference evidence="7 8" key="1">
    <citation type="submission" date="2020-12" db="EMBL/GenBank/DDBJ databases">
        <title>FDA dAtabase for Regulatory Grade micrObial Sequences (FDA-ARGOS): Supporting development and validation of Infectious Disease Dx tests.</title>
        <authorList>
            <person name="Sproer C."/>
            <person name="Gronow S."/>
            <person name="Severitt S."/>
            <person name="Schroder I."/>
            <person name="Tallon L."/>
            <person name="Sadzewicz L."/>
            <person name="Zhao X."/>
            <person name="Boylan J."/>
            <person name="Ott S."/>
            <person name="Bowen H."/>
            <person name="Vavikolanu K."/>
            <person name="Mehta A."/>
            <person name="Aluvathingal J."/>
            <person name="Nadendla S."/>
            <person name="Lowell S."/>
            <person name="Myers T."/>
            <person name="Yan Y."/>
            <person name="Sichtig H."/>
        </authorList>
    </citation>
    <scope>NUCLEOTIDE SEQUENCE [LARGE SCALE GENOMIC DNA]</scope>
    <source>
        <strain evidence="7 8">FDAARGOS_911</strain>
    </source>
</reference>
<feature type="transmembrane region" description="Helical" evidence="5">
    <location>
        <begin position="121"/>
        <end position="148"/>
    </location>
</feature>
<dbReference type="KEGG" id="aun:AWM73_05655"/>
<keyword evidence="4 5" id="KW-0472">Membrane</keyword>
<feature type="transmembrane region" description="Helical" evidence="5">
    <location>
        <begin position="6"/>
        <end position="22"/>
    </location>
</feature>